<protein>
    <recommendedName>
        <fullName evidence="4">DUF5074 domain-containing protein</fullName>
    </recommendedName>
</protein>
<keyword evidence="1" id="KW-0732">Signal</keyword>
<dbReference type="eggNOG" id="COG3391">
    <property type="taxonomic scope" value="Bacteria"/>
</dbReference>
<gene>
    <name evidence="2" type="ORF">HMPREF0645_1862</name>
</gene>
<comment type="caution">
    <text evidence="2">The sequence shown here is derived from an EMBL/GenBank/DDBJ whole genome shotgun (WGS) entry which is preliminary data.</text>
</comment>
<sequence length="361" mass="40411">MKKGKIWLLSAVALLAGFTSCSDDDEWNTLGGGKIEMKSSARAFILNEGNMGKNNSKLFYFDWSAPTEIVQDLFNTQNGKGLGDTGNDIEVVDNNRIVVAVNVSNYVCLLDGYGIEKDRISFEDYKNLGQVRSVEEEDGIIYAVSYGGYVSRIKINGYKLQYMDSLKVGDRPEDIAEEDGKLYITLQGTDFKDNRLAIVNSDFKTVSYATIMQNPAKIYEEDGKMFIRGFGASYNYPWGIYDSKTGKYSEMGTASCMGTGDDMVYLANSQTNWKTHKTITTLSAYNTETGKVDNAFFKKFPETLSTSPVYSISSNPYNGNVYVATTDFKTESVFYVFDKHGNFLRQFSYASPQPNKVVFLK</sequence>
<dbReference type="Proteomes" id="UP000003160">
    <property type="component" value="Unassembled WGS sequence"/>
</dbReference>
<dbReference type="SUPFAM" id="SSF101898">
    <property type="entry name" value="NHL repeat"/>
    <property type="match status" value="1"/>
</dbReference>
<dbReference type="Gene3D" id="2.130.10.10">
    <property type="entry name" value="YVTN repeat-like/Quinoprotein amine dehydrogenase"/>
    <property type="match status" value="1"/>
</dbReference>
<evidence type="ECO:0000256" key="1">
    <source>
        <dbReference type="SAM" id="SignalP"/>
    </source>
</evidence>
<dbReference type="AlphaFoldDB" id="D1PY27"/>
<name>D1PY27_9BACT</name>
<dbReference type="EMBL" id="ACKS01000073">
    <property type="protein sequence ID" value="EFA43700.1"/>
    <property type="molecule type" value="Genomic_DNA"/>
</dbReference>
<proteinExistence type="predicted"/>
<dbReference type="PROSITE" id="PS51257">
    <property type="entry name" value="PROKAR_LIPOPROTEIN"/>
    <property type="match status" value="1"/>
</dbReference>
<evidence type="ECO:0008006" key="4">
    <source>
        <dbReference type="Google" id="ProtNLM"/>
    </source>
</evidence>
<evidence type="ECO:0000313" key="2">
    <source>
        <dbReference type="EMBL" id="EFA43700.1"/>
    </source>
</evidence>
<dbReference type="HOGENOM" id="CLU_035696_1_0_10"/>
<dbReference type="InterPro" id="IPR015943">
    <property type="entry name" value="WD40/YVTN_repeat-like_dom_sf"/>
</dbReference>
<feature type="signal peptide" evidence="1">
    <location>
        <begin position="1"/>
        <end position="23"/>
    </location>
</feature>
<reference evidence="2 3" key="1">
    <citation type="submission" date="2009-10" db="EMBL/GenBank/DDBJ databases">
        <authorList>
            <person name="Qin X."/>
            <person name="Bachman B."/>
            <person name="Battles P."/>
            <person name="Bell A."/>
            <person name="Bess C."/>
            <person name="Bickham C."/>
            <person name="Chaboub L."/>
            <person name="Chen D."/>
            <person name="Coyle M."/>
            <person name="Deiros D.R."/>
            <person name="Dinh H."/>
            <person name="Forbes L."/>
            <person name="Fowler G."/>
            <person name="Francisco L."/>
            <person name="Fu Q."/>
            <person name="Gubbala S."/>
            <person name="Hale W."/>
            <person name="Han Y."/>
            <person name="Hemphill L."/>
            <person name="Highlander S.K."/>
            <person name="Hirani K."/>
            <person name="Hogues M."/>
            <person name="Jackson L."/>
            <person name="Jakkamsetti A."/>
            <person name="Javaid M."/>
            <person name="Jiang H."/>
            <person name="Korchina V."/>
            <person name="Kovar C."/>
            <person name="Lara F."/>
            <person name="Lee S."/>
            <person name="Mata R."/>
            <person name="Mathew T."/>
            <person name="Moen C."/>
            <person name="Morales K."/>
            <person name="Munidasa M."/>
            <person name="Nazareth L."/>
            <person name="Ngo R."/>
            <person name="Nguyen L."/>
            <person name="Okwuonu G."/>
            <person name="Ongeri F."/>
            <person name="Patil S."/>
            <person name="Petrosino J."/>
            <person name="Pham C."/>
            <person name="Pham P."/>
            <person name="Pu L.-L."/>
            <person name="Puazo M."/>
            <person name="Raj R."/>
            <person name="Reid J."/>
            <person name="Rouhana J."/>
            <person name="Saada N."/>
            <person name="Shang Y."/>
            <person name="Simmons D."/>
            <person name="Thornton R."/>
            <person name="Warren J."/>
            <person name="Weissenberger G."/>
            <person name="Zhang J."/>
            <person name="Zhang L."/>
            <person name="Zhou C."/>
            <person name="Zhu D."/>
            <person name="Muzny D."/>
            <person name="Worley K."/>
            <person name="Gibbs R."/>
        </authorList>
    </citation>
    <scope>NUCLEOTIDE SEQUENCE [LARGE SCALE GENOMIC DNA]</scope>
    <source>
        <strain evidence="2 3">DSM 17361</strain>
    </source>
</reference>
<feature type="chain" id="PRO_5003025301" description="DUF5074 domain-containing protein" evidence="1">
    <location>
        <begin position="24"/>
        <end position="361"/>
    </location>
</feature>
<evidence type="ECO:0000313" key="3">
    <source>
        <dbReference type="Proteomes" id="UP000003160"/>
    </source>
</evidence>
<organism evidence="2 3">
    <name type="scientific">Hallella bergensis DSM 17361</name>
    <dbReference type="NCBI Taxonomy" id="585502"/>
    <lineage>
        <taxon>Bacteria</taxon>
        <taxon>Pseudomonadati</taxon>
        <taxon>Bacteroidota</taxon>
        <taxon>Bacteroidia</taxon>
        <taxon>Bacteroidales</taxon>
        <taxon>Prevotellaceae</taxon>
        <taxon>Hallella</taxon>
    </lineage>
</organism>
<accession>D1PY27</accession>
<dbReference type="RefSeq" id="WP_007173965.1">
    <property type="nucleotide sequence ID" value="NZ_GG704781.1"/>
</dbReference>
<keyword evidence="3" id="KW-1185">Reference proteome</keyword>
<dbReference type="OrthoDB" id="792648at2"/>